<dbReference type="AlphaFoldDB" id="A0AA88WSG9"/>
<sequence length="102" mass="11318">MAGQERVPEAELKGKIEIEAEVLGQCCGASVKTHRRWWGKSLEKGKKEYPPKISWLTLTENPPSAHMPWVFGRHYTADGQLVITEEKSSGTSISGHTGRTRG</sequence>
<dbReference type="Proteomes" id="UP001188597">
    <property type="component" value="Unassembled WGS sequence"/>
</dbReference>
<keyword evidence="2" id="KW-1185">Reference proteome</keyword>
<reference evidence="1" key="1">
    <citation type="submission" date="2022-12" db="EMBL/GenBank/DDBJ databases">
        <title>Draft genome assemblies for two species of Escallonia (Escalloniales).</title>
        <authorList>
            <person name="Chanderbali A."/>
            <person name="Dervinis C."/>
            <person name="Anghel I."/>
            <person name="Soltis D."/>
            <person name="Soltis P."/>
            <person name="Zapata F."/>
        </authorList>
    </citation>
    <scope>NUCLEOTIDE SEQUENCE</scope>
    <source>
        <strain evidence="1">UCBG64.0493</strain>
        <tissue evidence="1">Leaf</tissue>
    </source>
</reference>
<name>A0AA88WSG9_9ASTE</name>
<proteinExistence type="predicted"/>
<comment type="caution">
    <text evidence="1">The sequence shown here is derived from an EMBL/GenBank/DDBJ whole genome shotgun (WGS) entry which is preliminary data.</text>
</comment>
<evidence type="ECO:0000313" key="1">
    <source>
        <dbReference type="EMBL" id="KAK3032737.1"/>
    </source>
</evidence>
<protein>
    <submittedName>
        <fullName evidence="1">Uncharacterized protein</fullName>
    </submittedName>
</protein>
<organism evidence="1 2">
    <name type="scientific">Escallonia herrerae</name>
    <dbReference type="NCBI Taxonomy" id="1293975"/>
    <lineage>
        <taxon>Eukaryota</taxon>
        <taxon>Viridiplantae</taxon>
        <taxon>Streptophyta</taxon>
        <taxon>Embryophyta</taxon>
        <taxon>Tracheophyta</taxon>
        <taxon>Spermatophyta</taxon>
        <taxon>Magnoliopsida</taxon>
        <taxon>eudicotyledons</taxon>
        <taxon>Gunneridae</taxon>
        <taxon>Pentapetalae</taxon>
        <taxon>asterids</taxon>
        <taxon>campanulids</taxon>
        <taxon>Escalloniales</taxon>
        <taxon>Escalloniaceae</taxon>
        <taxon>Escallonia</taxon>
    </lineage>
</organism>
<dbReference type="EMBL" id="JAVXUP010000258">
    <property type="protein sequence ID" value="KAK3032737.1"/>
    <property type="molecule type" value="Genomic_DNA"/>
</dbReference>
<evidence type="ECO:0000313" key="2">
    <source>
        <dbReference type="Proteomes" id="UP001188597"/>
    </source>
</evidence>
<accession>A0AA88WSG9</accession>
<gene>
    <name evidence="1" type="ORF">RJ639_036921</name>
</gene>